<evidence type="ECO:0000313" key="7">
    <source>
        <dbReference type="EMBL" id="EDO45175.1"/>
    </source>
</evidence>
<feature type="transmembrane region" description="Helical" evidence="5">
    <location>
        <begin position="235"/>
        <end position="256"/>
    </location>
</feature>
<feature type="transmembrane region" description="Helical" evidence="5">
    <location>
        <begin position="1300"/>
        <end position="1333"/>
    </location>
</feature>
<dbReference type="PANTHER" id="PTHR46141">
    <property type="entry name" value="SODIUM LEAK CHANNEL NON-SELECTIVE PROTEIN"/>
    <property type="match status" value="1"/>
</dbReference>
<feature type="transmembrane region" description="Helical" evidence="5">
    <location>
        <begin position="414"/>
        <end position="437"/>
    </location>
</feature>
<comment type="subcellular location">
    <subcellularLocation>
        <location evidence="1">Membrane</location>
        <topology evidence="1">Multi-pass membrane protein</topology>
    </subcellularLocation>
</comment>
<keyword evidence="3 5" id="KW-1133">Transmembrane helix</keyword>
<feature type="transmembrane region" description="Helical" evidence="5">
    <location>
        <begin position="12"/>
        <end position="30"/>
    </location>
</feature>
<dbReference type="GO" id="GO:0032230">
    <property type="term" value="P:positive regulation of synaptic transmission, GABAergic"/>
    <property type="evidence" value="ECO:0000318"/>
    <property type="project" value="GO_Central"/>
</dbReference>
<feature type="transmembrane region" description="Helical" evidence="5">
    <location>
        <begin position="1271"/>
        <end position="1288"/>
    </location>
</feature>
<feature type="transmembrane region" description="Helical" evidence="5">
    <location>
        <begin position="1211"/>
        <end position="1235"/>
    </location>
</feature>
<feature type="transmembrane region" description="Helical" evidence="5">
    <location>
        <begin position="1108"/>
        <end position="1128"/>
    </location>
</feature>
<organism evidence="7 8">
    <name type="scientific">Nematostella vectensis</name>
    <name type="common">Starlet sea anemone</name>
    <dbReference type="NCBI Taxonomy" id="45351"/>
    <lineage>
        <taxon>Eukaryota</taxon>
        <taxon>Metazoa</taxon>
        <taxon>Cnidaria</taxon>
        <taxon>Anthozoa</taxon>
        <taxon>Hexacorallia</taxon>
        <taxon>Actiniaria</taxon>
        <taxon>Edwardsiidae</taxon>
        <taxon>Nematostella</taxon>
    </lineage>
</organism>
<feature type="transmembrane region" description="Helical" evidence="5">
    <location>
        <begin position="1179"/>
        <end position="1199"/>
    </location>
</feature>
<reference evidence="7 8" key="1">
    <citation type="journal article" date="2007" name="Science">
        <title>Sea anemone genome reveals ancestral eumetazoan gene repertoire and genomic organization.</title>
        <authorList>
            <person name="Putnam N.H."/>
            <person name="Srivastava M."/>
            <person name="Hellsten U."/>
            <person name="Dirks B."/>
            <person name="Chapman J."/>
            <person name="Salamov A."/>
            <person name="Terry A."/>
            <person name="Shapiro H."/>
            <person name="Lindquist E."/>
            <person name="Kapitonov V.V."/>
            <person name="Jurka J."/>
            <person name="Genikhovich G."/>
            <person name="Grigoriev I.V."/>
            <person name="Lucas S.M."/>
            <person name="Steele R.E."/>
            <person name="Finnerty J.R."/>
            <person name="Technau U."/>
            <person name="Martindale M.Q."/>
            <person name="Rokhsar D.S."/>
        </authorList>
    </citation>
    <scope>NUCLEOTIDE SEQUENCE [LARGE SCALE GENOMIC DNA]</scope>
    <source>
        <strain evidence="8">CH2 X CH6</strain>
    </source>
</reference>
<dbReference type="GO" id="GO:0005261">
    <property type="term" value="F:monoatomic cation channel activity"/>
    <property type="evidence" value="ECO:0000318"/>
    <property type="project" value="GO_Central"/>
</dbReference>
<feature type="domain" description="Ion transport" evidence="6">
    <location>
        <begin position="11"/>
        <end position="300"/>
    </location>
</feature>
<feature type="non-terminal residue" evidence="7">
    <location>
        <position position="1557"/>
    </location>
</feature>
<feature type="transmembrane region" description="Helical" evidence="5">
    <location>
        <begin position="382"/>
        <end position="402"/>
    </location>
</feature>
<evidence type="ECO:0000256" key="1">
    <source>
        <dbReference type="ARBA" id="ARBA00004141"/>
    </source>
</evidence>
<dbReference type="OMA" id="TLFIAWN"/>
<feature type="domain" description="Ion transport" evidence="6">
    <location>
        <begin position="1183"/>
        <end position="1430"/>
    </location>
</feature>
<dbReference type="HOGENOM" id="CLU_000984_0_0_1"/>
<feature type="transmembrane region" description="Helical" evidence="5">
    <location>
        <begin position="268"/>
        <end position="290"/>
    </location>
</feature>
<keyword evidence="8" id="KW-1185">Reference proteome</keyword>
<dbReference type="FunFam" id="1.10.287.70:FF:000061">
    <property type="entry name" value="Sodium leak channel non-selective protein"/>
    <property type="match status" value="1"/>
</dbReference>
<gene>
    <name evidence="7" type="ORF">NEMVEDRAFT_v1g93026</name>
</gene>
<feature type="transmembrane region" description="Helical" evidence="5">
    <location>
        <begin position="992"/>
        <end position="1012"/>
    </location>
</feature>
<feature type="non-terminal residue" evidence="7">
    <location>
        <position position="1"/>
    </location>
</feature>
<feature type="domain" description="Ion transport" evidence="6">
    <location>
        <begin position="858"/>
        <end position="1131"/>
    </location>
</feature>
<dbReference type="KEGG" id="nve:5517155"/>
<dbReference type="SUPFAM" id="SSF81324">
    <property type="entry name" value="Voltage-gated potassium channels"/>
    <property type="match status" value="4"/>
</dbReference>
<feature type="transmembrane region" description="Helical" evidence="5">
    <location>
        <begin position="84"/>
        <end position="102"/>
    </location>
</feature>
<dbReference type="OrthoDB" id="10069766at2759"/>
<feature type="transmembrane region" description="Helical" evidence="5">
    <location>
        <begin position="532"/>
        <end position="561"/>
    </location>
</feature>
<keyword evidence="4 5" id="KW-0472">Membrane</keyword>
<accession>A7RTZ8</accession>
<evidence type="ECO:0000259" key="6">
    <source>
        <dbReference type="Pfam" id="PF00520"/>
    </source>
</evidence>
<feature type="domain" description="Ion transport" evidence="6">
    <location>
        <begin position="374"/>
        <end position="565"/>
    </location>
</feature>
<proteinExistence type="predicted"/>
<dbReference type="eggNOG" id="KOG2301">
    <property type="taxonomic scope" value="Eukaryota"/>
</dbReference>
<keyword evidence="2 5" id="KW-0812">Transmembrane</keyword>
<evidence type="ECO:0000313" key="8">
    <source>
        <dbReference type="Proteomes" id="UP000001593"/>
    </source>
</evidence>
<dbReference type="GO" id="GO:0032224">
    <property type="term" value="P:positive regulation of synaptic transmission, cholinergic"/>
    <property type="evidence" value="ECO:0000318"/>
    <property type="project" value="GO_Central"/>
</dbReference>
<dbReference type="Gene3D" id="1.10.287.70">
    <property type="match status" value="4"/>
</dbReference>
<dbReference type="PANTHER" id="PTHR46141:SF1">
    <property type="entry name" value="SODIUM LEAK CHANNEL NALCN"/>
    <property type="match status" value="1"/>
</dbReference>
<dbReference type="EMBL" id="DS469538">
    <property type="protein sequence ID" value="EDO45175.1"/>
    <property type="molecule type" value="Genomic_DNA"/>
</dbReference>
<dbReference type="STRING" id="45351.A7RTZ8"/>
<feature type="transmembrane region" description="Helical" evidence="5">
    <location>
        <begin position="1247"/>
        <end position="1265"/>
    </location>
</feature>
<feature type="transmembrane region" description="Helical" evidence="5">
    <location>
        <begin position="859"/>
        <end position="876"/>
    </location>
</feature>
<dbReference type="PhylomeDB" id="A7RTZ8"/>
<evidence type="ECO:0000256" key="2">
    <source>
        <dbReference type="ARBA" id="ARBA00022692"/>
    </source>
</evidence>
<dbReference type="InterPro" id="IPR027359">
    <property type="entry name" value="Volt_channel_dom_sf"/>
</dbReference>
<dbReference type="Proteomes" id="UP000001593">
    <property type="component" value="Unassembled WGS sequence"/>
</dbReference>
<feature type="transmembrane region" description="Helical" evidence="5">
    <location>
        <begin position="42"/>
        <end position="63"/>
    </location>
</feature>
<evidence type="ECO:0000256" key="5">
    <source>
        <dbReference type="SAM" id="Phobius"/>
    </source>
</evidence>
<feature type="transmembrane region" description="Helical" evidence="5">
    <location>
        <begin position="469"/>
        <end position="489"/>
    </location>
</feature>
<protein>
    <recommendedName>
        <fullName evidence="6">Ion transport domain-containing protein</fullName>
    </recommendedName>
</protein>
<sequence>ESQKLAWLKSWWFKRLIQVCSVLSLISMAMNTPETFQNIPSLFYVTLLLDIALATVFTVEMIAQIRKFGFIVELRAYLKRPQCIFNLSMLILIVLSIILQLVELTGYKPDPYIIFSIPRAPRALIMVRVFKLFVNFRLDNEVSRRCRRQIWSVTIFFLYFMTLASIIGVQMFGSKNYYCVRNTTDLSNVTYSDLLLPDARCSISHERGYFCPNDFYCAQINLKPFMADRRYFDHFFYSLLTVYTSSTQEGWVLVMYQMMNVRSEVLVVIYFVLMMFFIAWLVKNVFIAVVSETFADVRSQYSKSRSSSRRRYTGLSSLVIKDQGAGWHLVSVDHEASKGHAPLPIRNIVASRYARWFIWTAVLVDALIQANNGSWRRRAQFVFTILFDIEALIKIWCVGFRTYLNSSRMQFFEFILAVGSTVFALPVLMSIDALAIFHVMRVLRLIGAVPGLQDFCLKIFGTGKNLGSVILFTLFFVMVSSAISMQLFLTLKDGSDTIFGTYLQSLSSMFQIFTQEGWVEIVEKSMISAEAYGAALVAIFLIAYHLFSSLIIMSVFVAVIVDNLDIDEDLKIMKQRKMGEETSVTHEKLPLRLRVYERFKEDPRIVKMSRMKFASDFPTPKIRESFMKRFVNTENVDDMPIDLSMSVPGDSTVSSNVGSRRTALSLPVKLLNSSMPEMNRSTRLFRKQSTISALINDSNHRRTLAQIAPSEINPRGGAKSAGLRMASRRIRTARTGRGAVTEADVKRAMEMANRGGKNLQSQISQDEAPVRRDWDIQSVREKREQAASKRRMQEETLRENHPFFDQPLFMLPRDSWLRSFLKSVVHARYTIPPGHIERATRGRLINIETIHKIIATQTYLEWTMVFLTLASCLAMMTETPQVRTFDNIATSAFEHIFVVGMSLELGIRILADGLVFTPKAVIQNFGGALDTMIYLISLIYICWQPKSVPVNSGAQMLMIFRCLRPLRVLTLMPKMKKVILELVGGYKEILKVSALQLILMFSFAIYGVQVFSGKLGRCSDPSITVKSDCKGLFYVQLADPREVTTLSGEPPSMLVPRVWKNPRNFSFDDVLQAFLALFEALSLEGWLEIRDVIDYAVGSEYGFYVHTYVLLGSMIGLTLFVGVVVTNFNQHKGIALLTVDQRRWQDLKKRLRLAQPLHLPPRPDDNGIRKTLYDLVQSVIYRRVVAVVVLVECGTLAVGQWTTVDAPVREVITSTAAVCTLLFVIDTILKVIAYTGPGYWHSQRNRFDVFLTSLGLIWVVLNFSLKGNEKAYTVATIFGVVIIIFRFLTLSGKHDTLKMLMLTVVMSLVKSFFTIAVLVILMMCYSLMGVILFGTVKYGEAVNRYANFGTSFNAMILLFRVTTGEDWNKIMHDCMVGEPYCTPAENFWLSDCGNYAASLIFFMSFYIVVSFILLNVFVAVIIENFSLFYASDEDSLLSNTDLRDFQMAWNLVDKGRKGVMSVPQAKLFMRVYIFFKQNNFLKGRLDMDNRTVPFRHMCCEIEKLRNGGDVSFHDVLGIIAYRSVDISRSLQLEELLEREELEYTIEQEVAIQTIRDW</sequence>
<evidence type="ECO:0000256" key="3">
    <source>
        <dbReference type="ARBA" id="ARBA00022989"/>
    </source>
</evidence>
<evidence type="ECO:0000256" key="4">
    <source>
        <dbReference type="ARBA" id="ARBA00023136"/>
    </source>
</evidence>
<dbReference type="InParanoid" id="A7RTZ8"/>
<dbReference type="Gene3D" id="1.20.120.350">
    <property type="entry name" value="Voltage-gated potassium channels. Chain C"/>
    <property type="match status" value="4"/>
</dbReference>
<feature type="transmembrane region" description="Helical" evidence="5">
    <location>
        <begin position="150"/>
        <end position="172"/>
    </location>
</feature>
<dbReference type="Pfam" id="PF00520">
    <property type="entry name" value="Ion_trans"/>
    <property type="match status" value="4"/>
</dbReference>
<feature type="transmembrane region" description="Helical" evidence="5">
    <location>
        <begin position="922"/>
        <end position="941"/>
    </location>
</feature>
<dbReference type="FunCoup" id="A7RTZ8">
    <property type="interactions" value="12"/>
</dbReference>
<feature type="transmembrane region" description="Helical" evidence="5">
    <location>
        <begin position="1395"/>
        <end position="1422"/>
    </location>
</feature>
<name>A7RTZ8_NEMVE</name>
<dbReference type="InterPro" id="IPR005821">
    <property type="entry name" value="Ion_trans_dom"/>
</dbReference>
<dbReference type="InterPro" id="IPR028823">
    <property type="entry name" value="NALCN"/>
</dbReference>
<dbReference type="GO" id="GO:0005886">
    <property type="term" value="C:plasma membrane"/>
    <property type="evidence" value="ECO:0000318"/>
    <property type="project" value="GO_Central"/>
</dbReference>